<gene>
    <name evidence="2" type="ORF">FCN18_32005</name>
</gene>
<reference evidence="2 3" key="1">
    <citation type="journal article" date="2015" name="Antonie Van Leeuwenhoek">
        <title>Prauserella endophytica sp. nov., an endophytic actinobacterium isolated from Tamarix taklamakanensis.</title>
        <authorList>
            <person name="Liu J.M."/>
            <person name="Habden X."/>
            <person name="Guo L."/>
            <person name="Tuo L."/>
            <person name="Jiang Z.K."/>
            <person name="Liu S.W."/>
            <person name="Liu X.F."/>
            <person name="Chen L."/>
            <person name="Li R.F."/>
            <person name="Zhang Y.Q."/>
            <person name="Sun C.H."/>
        </authorList>
    </citation>
    <scope>NUCLEOTIDE SEQUENCE [LARGE SCALE GENOMIC DNA]</scope>
    <source>
        <strain evidence="2 3">CGMCC 4.7182</strain>
    </source>
</reference>
<feature type="domain" description="Resolvase/invertase-type recombinase catalytic" evidence="1">
    <location>
        <begin position="10"/>
        <end position="114"/>
    </location>
</feature>
<sequence>MPAEAMTRLVYGYIRAEEPDEIEIAMLRKEMAAYCEAHGYRLTNVCCDRGSNGTESDRVGFTAALDALTLPSSYALLVPALAHLSTDDVVRDGLVRLVRRTGAKLLVLHAEQPDEAEVAS</sequence>
<dbReference type="InterPro" id="IPR036162">
    <property type="entry name" value="Resolvase-like_N_sf"/>
</dbReference>
<comment type="caution">
    <text evidence="2">The sequence shown here is derived from an EMBL/GenBank/DDBJ whole genome shotgun (WGS) entry which is preliminary data.</text>
</comment>
<keyword evidence="3" id="KW-1185">Reference proteome</keyword>
<dbReference type="Gene3D" id="3.40.50.1390">
    <property type="entry name" value="Resolvase, N-terminal catalytic domain"/>
    <property type="match status" value="1"/>
</dbReference>
<evidence type="ECO:0000259" key="1">
    <source>
        <dbReference type="Pfam" id="PF00239"/>
    </source>
</evidence>
<name>A0ABY2RVI4_9PSEU</name>
<dbReference type="Pfam" id="PF00239">
    <property type="entry name" value="Resolvase"/>
    <property type="match status" value="1"/>
</dbReference>
<organism evidence="2 3">
    <name type="scientific">Prauserella endophytica</name>
    <dbReference type="NCBI Taxonomy" id="1592324"/>
    <lineage>
        <taxon>Bacteria</taxon>
        <taxon>Bacillati</taxon>
        <taxon>Actinomycetota</taxon>
        <taxon>Actinomycetes</taxon>
        <taxon>Pseudonocardiales</taxon>
        <taxon>Pseudonocardiaceae</taxon>
        <taxon>Prauserella</taxon>
        <taxon>Prauserella coralliicola group</taxon>
    </lineage>
</organism>
<dbReference type="EMBL" id="SWMS01000027">
    <property type="protein sequence ID" value="TKG62342.1"/>
    <property type="molecule type" value="Genomic_DNA"/>
</dbReference>
<evidence type="ECO:0000313" key="3">
    <source>
        <dbReference type="Proteomes" id="UP000309992"/>
    </source>
</evidence>
<evidence type="ECO:0000313" key="2">
    <source>
        <dbReference type="EMBL" id="TKG62342.1"/>
    </source>
</evidence>
<dbReference type="RefSeq" id="WP_137096830.1">
    <property type="nucleotide sequence ID" value="NZ_SWMS01000027.1"/>
</dbReference>
<dbReference type="InterPro" id="IPR006119">
    <property type="entry name" value="Resolv_N"/>
</dbReference>
<dbReference type="Proteomes" id="UP000309992">
    <property type="component" value="Unassembled WGS sequence"/>
</dbReference>
<protein>
    <submittedName>
        <fullName evidence="2">Recombinase family protein</fullName>
    </submittedName>
</protein>
<proteinExistence type="predicted"/>
<accession>A0ABY2RVI4</accession>